<proteinExistence type="predicted"/>
<evidence type="ECO:0000313" key="1">
    <source>
        <dbReference type="EMBL" id="XBV21941.1"/>
    </source>
</evidence>
<organism evidence="1">
    <name type="scientific">Kribbella sp. HUAS MG21</name>
    <dbReference type="NCBI Taxonomy" id="3160966"/>
    <lineage>
        <taxon>Bacteria</taxon>
        <taxon>Bacillati</taxon>
        <taxon>Actinomycetota</taxon>
        <taxon>Actinomycetes</taxon>
        <taxon>Propionibacteriales</taxon>
        <taxon>Kribbellaceae</taxon>
        <taxon>Kribbella</taxon>
    </lineage>
</organism>
<dbReference type="SUPFAM" id="SSF54427">
    <property type="entry name" value="NTF2-like"/>
    <property type="match status" value="1"/>
</dbReference>
<gene>
    <name evidence="1" type="ORF">ABN611_25670</name>
</gene>
<dbReference type="AlphaFoldDB" id="A0AAU7T5M6"/>
<evidence type="ECO:0008006" key="2">
    <source>
        <dbReference type="Google" id="ProtNLM"/>
    </source>
</evidence>
<dbReference type="EMBL" id="CP158165">
    <property type="protein sequence ID" value="XBV21941.1"/>
    <property type="molecule type" value="Genomic_DNA"/>
</dbReference>
<reference evidence="1" key="1">
    <citation type="submission" date="2024-06" db="EMBL/GenBank/DDBJ databases">
        <title>Kribbella sp. strain HUAS MG21 genome sequences.</title>
        <authorList>
            <person name="Mo P."/>
        </authorList>
    </citation>
    <scope>NUCLEOTIDE SEQUENCE</scope>
    <source>
        <strain evidence="1">HUAS MG21</strain>
    </source>
</reference>
<dbReference type="InterPro" id="IPR032710">
    <property type="entry name" value="NTF2-like_dom_sf"/>
</dbReference>
<dbReference type="RefSeq" id="WP_350274791.1">
    <property type="nucleotide sequence ID" value="NZ_CP158165.1"/>
</dbReference>
<dbReference type="Gene3D" id="3.10.450.50">
    <property type="match status" value="1"/>
</dbReference>
<sequence length="285" mass="30939">MNGSGGTAYRADELQRGLVSHCYRMLGSITEAVEIAAGVTGYEDATRACLERAGTRPLPSSLGAPSAHPEGTLAEDHEILWLEPIPTHLMDDHPLDLGLIATLQRLPPLERAATVHLLEGLDLPRAEVAPAPIVPSALVAPDPALLVRYRAAFEQYDVPAIAALFTADAIWEMPPFTSWFRGARDIGRLISTHCPAKAPGDQWLIPLEANGHPAFAVYMRDPNDNIHRAFQLQVLTLTATAVVHAVAFFDLTLFQTFALPEALASLPPTPYDGTPKPHIERLPKH</sequence>
<name>A0AAU7T5M6_9ACTN</name>
<accession>A0AAU7T5M6</accession>
<protein>
    <recommendedName>
        <fullName evidence="2">RNA polymerase subunit sigma-70</fullName>
    </recommendedName>
</protein>